<gene>
    <name evidence="2" type="ORF">GSH16_08095</name>
</gene>
<protein>
    <recommendedName>
        <fullName evidence="4">Excalibur calcium-binding domain-containing protein</fullName>
    </recommendedName>
</protein>
<proteinExistence type="predicted"/>
<organism evidence="2 3">
    <name type="scientific">Oceanomicrobium pacificus</name>
    <dbReference type="NCBI Taxonomy" id="2692916"/>
    <lineage>
        <taxon>Bacteria</taxon>
        <taxon>Pseudomonadati</taxon>
        <taxon>Pseudomonadota</taxon>
        <taxon>Alphaproteobacteria</taxon>
        <taxon>Rhodobacterales</taxon>
        <taxon>Paracoccaceae</taxon>
        <taxon>Oceanomicrobium</taxon>
    </lineage>
</organism>
<reference evidence="2 3" key="1">
    <citation type="submission" date="2019-12" db="EMBL/GenBank/DDBJ databases">
        <title>Strain KN286 was isolated from seawater, which was collected from Caroline Seamount in the tropical western Pacific.</title>
        <authorList>
            <person name="Wang Q."/>
        </authorList>
    </citation>
    <scope>NUCLEOTIDE SEQUENCE [LARGE SCALE GENOMIC DNA]</scope>
    <source>
        <strain evidence="2 3">KN286</strain>
    </source>
</reference>
<dbReference type="PROSITE" id="PS51257">
    <property type="entry name" value="PROKAR_LIPOPROTEIN"/>
    <property type="match status" value="1"/>
</dbReference>
<evidence type="ECO:0000313" key="3">
    <source>
        <dbReference type="Proteomes" id="UP000436016"/>
    </source>
</evidence>
<name>A0A6B0TLL3_9RHOB</name>
<sequence>MRRYFLILPCALLVAACSDREVGYSDAFTPIGGTSTASVGGTTSYPISDYEPGIGELPPDARVTQTGDFNATVTAAIDEASGSGVPINPETGLPATAGVAPNAQSINLAASSQAVQAAQREVAARELEEARQQLVIVQPDALPQRRNEQNVAAFALATSHGVGERKYSRGFGGSASASNAACGRYRTGDEAQSAFLSRGGPERDPGNLDPDGDGFACGWSPEPYRRMLNGG</sequence>
<comment type="caution">
    <text evidence="2">The sequence shown here is derived from an EMBL/GenBank/DDBJ whole genome shotgun (WGS) entry which is preliminary data.</text>
</comment>
<dbReference type="AlphaFoldDB" id="A0A6B0TLL3"/>
<feature type="region of interest" description="Disordered" evidence="1">
    <location>
        <begin position="192"/>
        <end position="222"/>
    </location>
</feature>
<dbReference type="Proteomes" id="UP000436016">
    <property type="component" value="Unassembled WGS sequence"/>
</dbReference>
<accession>A0A6B0TLL3</accession>
<dbReference type="EMBL" id="WUWG01000003">
    <property type="protein sequence ID" value="MXU65407.1"/>
    <property type="molecule type" value="Genomic_DNA"/>
</dbReference>
<keyword evidence="3" id="KW-1185">Reference proteome</keyword>
<evidence type="ECO:0008006" key="4">
    <source>
        <dbReference type="Google" id="ProtNLM"/>
    </source>
</evidence>
<evidence type="ECO:0000313" key="2">
    <source>
        <dbReference type="EMBL" id="MXU65407.1"/>
    </source>
</evidence>
<evidence type="ECO:0000256" key="1">
    <source>
        <dbReference type="SAM" id="MobiDB-lite"/>
    </source>
</evidence>
<dbReference type="RefSeq" id="WP_160853858.1">
    <property type="nucleotide sequence ID" value="NZ_WUWG01000003.1"/>
</dbReference>